<dbReference type="InterPro" id="IPR012132">
    <property type="entry name" value="GMC_OxRdtase"/>
</dbReference>
<feature type="chain" id="PRO_5042882504" evidence="8">
    <location>
        <begin position="27"/>
        <end position="524"/>
    </location>
</feature>
<dbReference type="EMBL" id="JBAMMX010000007">
    <property type="protein sequence ID" value="KAK6936395.1"/>
    <property type="molecule type" value="Genomic_DNA"/>
</dbReference>
<feature type="signal peptide" evidence="8">
    <location>
        <begin position="1"/>
        <end position="26"/>
    </location>
</feature>
<feature type="binding site" evidence="6">
    <location>
        <position position="491"/>
    </location>
    <ligand>
        <name>FAD</name>
        <dbReference type="ChEBI" id="CHEBI:57692"/>
    </ligand>
</feature>
<keyword evidence="4 8" id="KW-0732">Signal</keyword>
<accession>A0AAN8VLT7</accession>
<protein>
    <submittedName>
        <fullName evidence="10">Glucose-methanol-choline oxidoreductase, N-terminal</fullName>
    </submittedName>
</protein>
<dbReference type="PANTHER" id="PTHR45968:SF31">
    <property type="entry name" value="GLUCOSE-METHANOL-CHOLINE (GMC) OXIDOREDUCTASE FAMILY PROTEIN"/>
    <property type="match status" value="1"/>
</dbReference>
<comment type="caution">
    <text evidence="10">The sequence shown here is derived from an EMBL/GenBank/DDBJ whole genome shotgun (WGS) entry which is preliminary data.</text>
</comment>
<evidence type="ECO:0000256" key="7">
    <source>
        <dbReference type="PIRSR" id="PIRSR000137-3"/>
    </source>
</evidence>
<evidence type="ECO:0000313" key="10">
    <source>
        <dbReference type="EMBL" id="KAK6936395.1"/>
    </source>
</evidence>
<dbReference type="PANTHER" id="PTHR45968">
    <property type="entry name" value="OSJNBA0019K04.7 PROTEIN"/>
    <property type="match status" value="1"/>
</dbReference>
<feature type="binding site" evidence="6">
    <location>
        <begin position="462"/>
        <end position="463"/>
    </location>
    <ligand>
        <name>FAD</name>
        <dbReference type="ChEBI" id="CHEBI:57692"/>
    </ligand>
</feature>
<evidence type="ECO:0000256" key="2">
    <source>
        <dbReference type="ARBA" id="ARBA00010790"/>
    </source>
</evidence>
<dbReference type="GO" id="GO:0050660">
    <property type="term" value="F:flavin adenine dinucleotide binding"/>
    <property type="evidence" value="ECO:0007669"/>
    <property type="project" value="InterPro"/>
</dbReference>
<dbReference type="SUPFAM" id="SSF54373">
    <property type="entry name" value="FAD-linked reductases, C-terminal domain"/>
    <property type="match status" value="1"/>
</dbReference>
<evidence type="ECO:0000256" key="6">
    <source>
        <dbReference type="PIRSR" id="PIRSR000137-2"/>
    </source>
</evidence>
<keyword evidence="11" id="KW-1185">Reference proteome</keyword>
<dbReference type="Gene3D" id="3.50.50.60">
    <property type="entry name" value="FAD/NAD(P)-binding domain"/>
    <property type="match status" value="2"/>
</dbReference>
<dbReference type="InterPro" id="IPR007867">
    <property type="entry name" value="GMC_OxRtase_C"/>
</dbReference>
<dbReference type="InterPro" id="IPR036188">
    <property type="entry name" value="FAD/NAD-bd_sf"/>
</dbReference>
<evidence type="ECO:0000313" key="11">
    <source>
        <dbReference type="Proteomes" id="UP001370490"/>
    </source>
</evidence>
<dbReference type="InterPro" id="IPR000172">
    <property type="entry name" value="GMC_OxRdtase_N"/>
</dbReference>
<evidence type="ECO:0000256" key="8">
    <source>
        <dbReference type="SAM" id="SignalP"/>
    </source>
</evidence>
<sequence>MLSMCWRLLICVALTQILSFHGLSSAEKAPNYTFLKDATKSPLVLTSQYIIIGGGTSGCALAATLSQESSVLVLERGGVPYTNPNIVNMAKFPVNLVDIRPNSPTQQFVSEDGVINHRARVLGGGSALNAGFYTRAESLFVKEMGWDQRLVGESYEWVEKKVAFKPNVKQWQSAVKNGLIEVGVVPDNGFTYDHIYGTKVGGMQKPTAYGVIYEDALGIKHTAYLAKESWSEVILSAGALGSPQILMLSGIGPADHLRAHGIQVVMDQPMVGQGMADNPMNVIYVPSPRPVEVSLIQVVGITNFNTYIEAASGLSLIPSVPQELLRNIVSNQANQTEDIAKAMDAMKIALNTSSNVGIILEKVARPISRGHLELVTTNPHHNPSVTFNYFQAPEDLKSCVDGMNTIVKVLESSAFSDFRYKMVSVQALLGLTAAVPFNLRPKHLSDAFDMEQFCKDTVVTIWHYHGGCQVGKVVDKDYRVIGVDALRVIDGSTWIDSPGTNPQATVMMLGRYMGQRIMQERAQH</sequence>
<dbReference type="Pfam" id="PF00732">
    <property type="entry name" value="GMC_oxred_N"/>
    <property type="match status" value="1"/>
</dbReference>
<feature type="domain" description="Glucose-methanol-choline oxidoreductase N-terminal" evidence="9">
    <location>
        <begin position="238"/>
        <end position="252"/>
    </location>
</feature>
<evidence type="ECO:0000256" key="5">
    <source>
        <dbReference type="ARBA" id="ARBA00022827"/>
    </source>
</evidence>
<gene>
    <name evidence="10" type="ORF">RJ641_033425</name>
</gene>
<dbReference type="InterPro" id="IPR051871">
    <property type="entry name" value="GMC_Oxidoreductase-Related"/>
</dbReference>
<evidence type="ECO:0000259" key="9">
    <source>
        <dbReference type="PROSITE" id="PS00624"/>
    </source>
</evidence>
<dbReference type="Proteomes" id="UP001370490">
    <property type="component" value="Unassembled WGS sequence"/>
</dbReference>
<dbReference type="SUPFAM" id="SSF51905">
    <property type="entry name" value="FAD/NAD(P)-binding domain"/>
    <property type="match status" value="1"/>
</dbReference>
<dbReference type="GO" id="GO:0016614">
    <property type="term" value="F:oxidoreductase activity, acting on CH-OH group of donors"/>
    <property type="evidence" value="ECO:0007669"/>
    <property type="project" value="InterPro"/>
</dbReference>
<dbReference type="AlphaFoldDB" id="A0AAN8VLT7"/>
<evidence type="ECO:0000256" key="1">
    <source>
        <dbReference type="ARBA" id="ARBA00001974"/>
    </source>
</evidence>
<organism evidence="10 11">
    <name type="scientific">Dillenia turbinata</name>
    <dbReference type="NCBI Taxonomy" id="194707"/>
    <lineage>
        <taxon>Eukaryota</taxon>
        <taxon>Viridiplantae</taxon>
        <taxon>Streptophyta</taxon>
        <taxon>Embryophyta</taxon>
        <taxon>Tracheophyta</taxon>
        <taxon>Spermatophyta</taxon>
        <taxon>Magnoliopsida</taxon>
        <taxon>eudicotyledons</taxon>
        <taxon>Gunneridae</taxon>
        <taxon>Pentapetalae</taxon>
        <taxon>Dilleniales</taxon>
        <taxon>Dilleniaceae</taxon>
        <taxon>Dillenia</taxon>
    </lineage>
</organism>
<feature type="binding site" evidence="6">
    <location>
        <begin position="56"/>
        <end position="57"/>
    </location>
    <ligand>
        <name>FAD</name>
        <dbReference type="ChEBI" id="CHEBI:57692"/>
    </ligand>
</feature>
<dbReference type="PROSITE" id="PS00624">
    <property type="entry name" value="GMC_OXRED_2"/>
    <property type="match status" value="1"/>
</dbReference>
<keyword evidence="3" id="KW-0285">Flavoprotein</keyword>
<proteinExistence type="inferred from homology"/>
<feature type="binding site" evidence="6">
    <location>
        <begin position="75"/>
        <end position="76"/>
    </location>
    <ligand>
        <name>FAD</name>
        <dbReference type="ChEBI" id="CHEBI:57692"/>
    </ligand>
</feature>
<evidence type="ECO:0000256" key="4">
    <source>
        <dbReference type="ARBA" id="ARBA00022729"/>
    </source>
</evidence>
<keyword evidence="5 6" id="KW-0274">FAD</keyword>
<feature type="binding site" evidence="6">
    <location>
        <position position="121"/>
    </location>
    <ligand>
        <name>FAD</name>
        <dbReference type="ChEBI" id="CHEBI:57692"/>
    </ligand>
</feature>
<keyword evidence="7" id="KW-1015">Disulfide bond</keyword>
<comment type="cofactor">
    <cofactor evidence="1 6">
        <name>FAD</name>
        <dbReference type="ChEBI" id="CHEBI:57692"/>
    </cofactor>
</comment>
<evidence type="ECO:0000256" key="3">
    <source>
        <dbReference type="ARBA" id="ARBA00022630"/>
    </source>
</evidence>
<feature type="disulfide bond" evidence="7">
    <location>
        <begin position="399"/>
        <end position="454"/>
    </location>
</feature>
<dbReference type="PIRSF" id="PIRSF000137">
    <property type="entry name" value="Alcohol_oxidase"/>
    <property type="match status" value="1"/>
</dbReference>
<reference evidence="10 11" key="1">
    <citation type="submission" date="2023-12" db="EMBL/GenBank/DDBJ databases">
        <title>A high-quality genome assembly for Dillenia turbinata (Dilleniales).</title>
        <authorList>
            <person name="Chanderbali A."/>
        </authorList>
    </citation>
    <scope>NUCLEOTIDE SEQUENCE [LARGE SCALE GENOMIC DNA]</scope>
    <source>
        <strain evidence="10">LSX21</strain>
        <tissue evidence="10">Leaf</tissue>
    </source>
</reference>
<dbReference type="Pfam" id="PF05199">
    <property type="entry name" value="GMC_oxred_C"/>
    <property type="match status" value="1"/>
</dbReference>
<comment type="similarity">
    <text evidence="2">Belongs to the GMC oxidoreductase family.</text>
</comment>
<feature type="binding site" evidence="6">
    <location>
        <begin position="502"/>
        <end position="503"/>
    </location>
    <ligand>
        <name>FAD</name>
        <dbReference type="ChEBI" id="CHEBI:57692"/>
    </ligand>
</feature>
<name>A0AAN8VLT7_9MAGN</name>